<evidence type="ECO:0000256" key="10">
    <source>
        <dbReference type="ARBA" id="ARBA00023027"/>
    </source>
</evidence>
<organism evidence="16 18">
    <name type="scientific">Methylacidiphilum kamchatkense Kam1</name>
    <dbReference type="NCBI Taxonomy" id="1202785"/>
    <lineage>
        <taxon>Bacteria</taxon>
        <taxon>Pseudomonadati</taxon>
        <taxon>Verrucomicrobiota</taxon>
        <taxon>Methylacidiphilae</taxon>
        <taxon>Methylacidiphilales</taxon>
        <taxon>Methylacidiphilaceae</taxon>
        <taxon>Methylacidiphilum (ex Ratnadevi et al. 2023)</taxon>
    </lineage>
</organism>
<keyword evidence="17" id="KW-1185">Reference proteome</keyword>
<dbReference type="PROSITE" id="PS00641">
    <property type="entry name" value="COMPLEX1_75K_1"/>
    <property type="match status" value="1"/>
</dbReference>
<feature type="domain" description="4Fe-4S His(Cys)3-ligated-type" evidence="14">
    <location>
        <begin position="118"/>
        <end position="157"/>
    </location>
</feature>
<dbReference type="CDD" id="cd00207">
    <property type="entry name" value="fer2"/>
    <property type="match status" value="1"/>
</dbReference>
<keyword evidence="10" id="KW-0520">NAD</keyword>
<dbReference type="AlphaFoldDB" id="A0A0C1UT41"/>
<dbReference type="GO" id="GO:0048038">
    <property type="term" value="F:quinone binding"/>
    <property type="evidence" value="ECO:0007669"/>
    <property type="project" value="UniProtKB-KW"/>
</dbReference>
<dbReference type="SMART" id="SM00929">
    <property type="entry name" value="NADH-G_4Fe-4S_3"/>
    <property type="match status" value="1"/>
</dbReference>
<dbReference type="Gene3D" id="3.30.70.20">
    <property type="match status" value="1"/>
</dbReference>
<evidence type="ECO:0000256" key="11">
    <source>
        <dbReference type="ARBA" id="ARBA00023136"/>
    </source>
</evidence>
<evidence type="ECO:0000259" key="14">
    <source>
        <dbReference type="PROSITE" id="PS51839"/>
    </source>
</evidence>
<keyword evidence="7" id="KW-1278">Translocase</keyword>
<keyword evidence="8" id="KW-0408">Iron</keyword>
<dbReference type="GO" id="GO:0046872">
    <property type="term" value="F:metal ion binding"/>
    <property type="evidence" value="ECO:0007669"/>
    <property type="project" value="UniProtKB-KW"/>
</dbReference>
<dbReference type="SUPFAM" id="SSF53706">
    <property type="entry name" value="Formate dehydrogenase/DMSO reductase, domains 1-3"/>
    <property type="match status" value="1"/>
</dbReference>
<evidence type="ECO:0000256" key="6">
    <source>
        <dbReference type="ARBA" id="ARBA00022723"/>
    </source>
</evidence>
<keyword evidence="9" id="KW-0411">Iron-sulfur</keyword>
<keyword evidence="5" id="KW-0001">2Fe-2S</keyword>
<dbReference type="Proteomes" id="UP000315925">
    <property type="component" value="Chromosome"/>
</dbReference>
<evidence type="ECO:0000256" key="3">
    <source>
        <dbReference type="ARBA" id="ARBA00005404"/>
    </source>
</evidence>
<evidence type="ECO:0000313" key="16">
    <source>
        <dbReference type="EMBL" id="QDQ43144.1"/>
    </source>
</evidence>
<dbReference type="Pfam" id="PF22117">
    <property type="entry name" value="Fer4_Nqo3"/>
    <property type="match status" value="1"/>
</dbReference>
<dbReference type="InterPro" id="IPR006656">
    <property type="entry name" value="Mopterin_OxRdtase"/>
</dbReference>
<dbReference type="Gene3D" id="2.20.25.90">
    <property type="entry name" value="ADC-like domains"/>
    <property type="match status" value="1"/>
</dbReference>
<comment type="similarity">
    <text evidence="3">Belongs to the complex I 75 kDa subunit family.</text>
</comment>
<evidence type="ECO:0000256" key="7">
    <source>
        <dbReference type="ARBA" id="ARBA00022967"/>
    </source>
</evidence>
<dbReference type="GO" id="GO:0042773">
    <property type="term" value="P:ATP synthesis coupled electron transport"/>
    <property type="evidence" value="ECO:0007669"/>
    <property type="project" value="InterPro"/>
</dbReference>
<dbReference type="FunFam" id="3.10.20.740:FF:000004">
    <property type="entry name" value="NADH-quinone oxidoreductase"/>
    <property type="match status" value="1"/>
</dbReference>
<dbReference type="GO" id="GO:0016020">
    <property type="term" value="C:membrane"/>
    <property type="evidence" value="ECO:0007669"/>
    <property type="project" value="UniProtKB-SubCell"/>
</dbReference>
<dbReference type="Gene3D" id="3.40.50.740">
    <property type="match status" value="1"/>
</dbReference>
<keyword evidence="4" id="KW-0004">4Fe-4S</keyword>
<evidence type="ECO:0000313" key="18">
    <source>
        <dbReference type="Proteomes" id="UP000315925"/>
    </source>
</evidence>
<keyword evidence="11" id="KW-0472">Membrane</keyword>
<protein>
    <submittedName>
        <fullName evidence="16">Molybdopterin-dependent oxidoreductase iron-sulfur protein</fullName>
    </submittedName>
    <submittedName>
        <fullName evidence="15">NADH dehydrogenase</fullName>
    </submittedName>
</protein>
<name>A0A0C1UT41_9BACT</name>
<dbReference type="InterPro" id="IPR019574">
    <property type="entry name" value="NADH_UbQ_OxRdtase_Gsu_4Fe4S-bd"/>
</dbReference>
<dbReference type="EMBL" id="CP037899">
    <property type="protein sequence ID" value="QDQ43144.1"/>
    <property type="molecule type" value="Genomic_DNA"/>
</dbReference>
<dbReference type="PANTHER" id="PTHR43105">
    <property type="entry name" value="RESPIRATORY NITRATE REDUCTASE"/>
    <property type="match status" value="1"/>
</dbReference>
<evidence type="ECO:0000256" key="8">
    <source>
        <dbReference type="ARBA" id="ARBA00023004"/>
    </source>
</evidence>
<evidence type="ECO:0000256" key="12">
    <source>
        <dbReference type="ARBA" id="ARBA00034078"/>
    </source>
</evidence>
<dbReference type="Pfam" id="PF22151">
    <property type="entry name" value="Fer4_NDSU1"/>
    <property type="match status" value="1"/>
</dbReference>
<sequence>MSALIKNPFNHDLPPLETPLVNVQLDGQWVKVPKGLNVIEVAKRFGKFIPHYCYHPKLSIAGNCRMCLFEMGMPKLDANRKPIMDAEGMPVINWLPRPQIACATQATEGMAIRTSSKLVKDCQEGVMEFLLINHPLDCPICDQAGECRLQEYAYDFGKGRSRFVEEKVKKPKRVDFGPRIILDDERCILCSRCIRFAREIAKQDVIGFVNRGSYSTLTVYPGKVFDSNYSLNTVDICPVGALTSKDFRFKMRVWFLREAKSICTDCATGCNIIIGSRENVVYRLTPRVNEEVNSHWMCDQGRLGFHYIHSKRRVTEPASHLNGSLFPLEWSEALRTVAQRLMEFPPSEIAFLVSARLTCEELYLVKKLMETLGKGTEIFSEIVPRKGVADGLLRSADLNPNTKGAISIGIGKEGTRIEELKNKIRAKEINCLFAIHENPEEVGIQEDILSYLSFYVWQGLIPGPAVHKANVLLAGASFAEKSGTMINIAGRLQKLHKAILCPGRAREDWRILRDLLLLVGLKERVFEKISDVFDAMSKEIDLFDSLSWNTVGDLGIDLSQKLKNRSIL</sequence>
<reference evidence="15 17" key="1">
    <citation type="submission" date="2014-08" db="EMBL/GenBank/DDBJ databases">
        <title>Methylacidiphilum kamchatkense strain Kam1 draft genome sequence.</title>
        <authorList>
            <person name="Birkeland N.-K."/>
            <person name="Erikstad H.A."/>
        </authorList>
    </citation>
    <scope>NUCLEOTIDE SEQUENCE [LARGE SCALE GENOMIC DNA]</scope>
    <source>
        <strain evidence="15 17">Kam1</strain>
    </source>
</reference>
<dbReference type="STRING" id="1202785.A946_02650"/>
<accession>A0A0C1UT41</accession>
<evidence type="ECO:0000313" key="17">
    <source>
        <dbReference type="Proteomes" id="UP000031594"/>
    </source>
</evidence>
<proteinExistence type="inferred from homology"/>
<dbReference type="PROSITE" id="PS00643">
    <property type="entry name" value="COMPLEX1_75K_3"/>
    <property type="match status" value="1"/>
</dbReference>
<dbReference type="EMBL" id="JQNX01000002">
    <property type="protein sequence ID" value="KIE58973.1"/>
    <property type="molecule type" value="Genomic_DNA"/>
</dbReference>
<evidence type="ECO:0000256" key="5">
    <source>
        <dbReference type="ARBA" id="ARBA00022714"/>
    </source>
</evidence>
<evidence type="ECO:0000256" key="4">
    <source>
        <dbReference type="ARBA" id="ARBA00022485"/>
    </source>
</evidence>
<dbReference type="SUPFAM" id="SSF54862">
    <property type="entry name" value="4Fe-4S ferredoxins"/>
    <property type="match status" value="1"/>
</dbReference>
<dbReference type="PANTHER" id="PTHR43105:SF13">
    <property type="entry name" value="NADH-UBIQUINONE OXIDOREDUCTASE 75 KDA SUBUNIT, MITOCHONDRIAL"/>
    <property type="match status" value="1"/>
</dbReference>
<dbReference type="InterPro" id="IPR036010">
    <property type="entry name" value="2Fe-2S_ferredoxin-like_sf"/>
</dbReference>
<dbReference type="Pfam" id="PF00384">
    <property type="entry name" value="Molybdopterin"/>
    <property type="match status" value="2"/>
</dbReference>
<dbReference type="PROSITE" id="PS51839">
    <property type="entry name" value="4FE4S_HC3"/>
    <property type="match status" value="1"/>
</dbReference>
<dbReference type="SUPFAM" id="SSF54292">
    <property type="entry name" value="2Fe-2S ferredoxin-like"/>
    <property type="match status" value="1"/>
</dbReference>
<keyword evidence="6" id="KW-0479">Metal-binding</keyword>
<dbReference type="RefSeq" id="WP_039720891.1">
    <property type="nucleotide sequence ID" value="NZ_CP037899.1"/>
</dbReference>
<feature type="domain" description="4Fe-4S Mo/W bis-MGD-type" evidence="13">
    <location>
        <begin position="256"/>
        <end position="312"/>
    </location>
</feature>
<evidence type="ECO:0000256" key="2">
    <source>
        <dbReference type="ARBA" id="ARBA00004370"/>
    </source>
</evidence>
<comment type="subcellular location">
    <subcellularLocation>
        <location evidence="2">Membrane</location>
    </subcellularLocation>
</comment>
<gene>
    <name evidence="15" type="ORF">A946_02650</name>
    <name evidence="16" type="ORF">kam1_1933</name>
</gene>
<dbReference type="GO" id="GO:0008137">
    <property type="term" value="F:NADH dehydrogenase (ubiquinone) activity"/>
    <property type="evidence" value="ECO:0007669"/>
    <property type="project" value="InterPro"/>
</dbReference>
<dbReference type="GO" id="GO:0051539">
    <property type="term" value="F:4 iron, 4 sulfur cluster binding"/>
    <property type="evidence" value="ECO:0007669"/>
    <property type="project" value="UniProtKB-KW"/>
</dbReference>
<dbReference type="KEGG" id="mkc:kam1_1933"/>
<comment type="cofactor">
    <cofactor evidence="1">
        <name>[4Fe-4S] cluster</name>
        <dbReference type="ChEBI" id="CHEBI:49883"/>
    </cofactor>
</comment>
<evidence type="ECO:0000313" key="15">
    <source>
        <dbReference type="EMBL" id="KIE58973.1"/>
    </source>
</evidence>
<dbReference type="FunFam" id="3.30.70.20:FF:000002">
    <property type="entry name" value="NADH-ubiquinone oxidoreductase 75 kDa subunit"/>
    <property type="match status" value="1"/>
</dbReference>
<dbReference type="Gene3D" id="3.10.20.740">
    <property type="match status" value="1"/>
</dbReference>
<evidence type="ECO:0000256" key="1">
    <source>
        <dbReference type="ARBA" id="ARBA00001966"/>
    </source>
</evidence>
<dbReference type="PROSITE" id="PS51669">
    <property type="entry name" value="4FE4S_MOW_BIS_MGD"/>
    <property type="match status" value="1"/>
</dbReference>
<reference evidence="16" key="2">
    <citation type="journal article" date="2019" name="BMC Genomics">
        <title>Complete genome sequence analysis of the thermoacidophilic verrucomicrobial methanotroph 'Candidatus Methylacidiphilum kamchatkense' strain Kam1 and comparison with its closest relatives.</title>
        <authorList>
            <person name="Kruse T."/>
            <person name="Ratnadevi C.M."/>
            <person name="Erikstad H.A."/>
            <person name="Birkeland N.K."/>
        </authorList>
    </citation>
    <scope>NUCLEOTIDE SEQUENCE</scope>
    <source>
        <strain evidence="16">Kam1</strain>
    </source>
</reference>
<dbReference type="InterPro" id="IPR001041">
    <property type="entry name" value="2Fe-2S_ferredoxin-type"/>
</dbReference>
<dbReference type="InterPro" id="IPR006963">
    <property type="entry name" value="Mopterin_OxRdtase_4Fe-4S_dom"/>
</dbReference>
<dbReference type="InterPro" id="IPR000283">
    <property type="entry name" value="NADH_UbQ_OxRdtase_75kDa_su_CS"/>
</dbReference>
<dbReference type="InterPro" id="IPR054351">
    <property type="entry name" value="NADH_UbQ_OxRdtase_ferredoxin"/>
</dbReference>
<dbReference type="SMART" id="SM00926">
    <property type="entry name" value="Molybdop_Fe4S4"/>
    <property type="match status" value="1"/>
</dbReference>
<dbReference type="InterPro" id="IPR050123">
    <property type="entry name" value="Prok_molybdopt-oxidoreductase"/>
</dbReference>
<dbReference type="Pfam" id="PF13510">
    <property type="entry name" value="Fer2_4"/>
    <property type="match status" value="1"/>
</dbReference>
<dbReference type="GO" id="GO:0016491">
    <property type="term" value="F:oxidoreductase activity"/>
    <property type="evidence" value="ECO:0007669"/>
    <property type="project" value="InterPro"/>
</dbReference>
<dbReference type="GO" id="GO:0051537">
    <property type="term" value="F:2 iron, 2 sulfur cluster binding"/>
    <property type="evidence" value="ECO:0007669"/>
    <property type="project" value="UniProtKB-KW"/>
</dbReference>
<dbReference type="OrthoDB" id="9805142at2"/>
<reference evidence="18" key="3">
    <citation type="submission" date="2019-03" db="EMBL/GenBank/DDBJ databases">
        <title>Complete genome of Methylacidiphilum kamchatkense Kam1.</title>
        <authorList>
            <person name="Kruse T."/>
            <person name="Murarilal Ratnadevi C."/>
            <person name="Erikstad H.-A."/>
            <person name="Birkeland N.-K."/>
        </authorList>
    </citation>
    <scope>NUCLEOTIDE SEQUENCE [LARGE SCALE GENOMIC DNA]</scope>
    <source>
        <strain evidence="18">kam1</strain>
    </source>
</reference>
<evidence type="ECO:0000256" key="9">
    <source>
        <dbReference type="ARBA" id="ARBA00023014"/>
    </source>
</evidence>
<dbReference type="Proteomes" id="UP000031594">
    <property type="component" value="Unassembled WGS sequence"/>
</dbReference>
<dbReference type="Pfam" id="PF10588">
    <property type="entry name" value="NADH-G_4Fe-4S_3"/>
    <property type="match status" value="1"/>
</dbReference>
<evidence type="ECO:0000259" key="13">
    <source>
        <dbReference type="PROSITE" id="PS51669"/>
    </source>
</evidence>
<comment type="cofactor">
    <cofactor evidence="12">
        <name>[2Fe-2S] cluster</name>
        <dbReference type="ChEBI" id="CHEBI:190135"/>
    </cofactor>
</comment>